<dbReference type="InterPro" id="IPR034984">
    <property type="entry name" value="Imelysin-like_IPPA"/>
</dbReference>
<reference evidence="5 6" key="1">
    <citation type="submission" date="2013-01" db="EMBL/GenBank/DDBJ databases">
        <authorList>
            <person name="Fiebig A."/>
            <person name="Goeker M."/>
            <person name="Klenk H.-P.P."/>
        </authorList>
    </citation>
    <scope>NUCLEOTIDE SEQUENCE [LARGE SCALE GENOMIC DNA]</scope>
    <source>
        <strain evidence="5 6">DSM 24838</strain>
    </source>
</reference>
<feature type="chain" id="PRO_5002218352" evidence="3">
    <location>
        <begin position="18"/>
        <end position="325"/>
    </location>
</feature>
<dbReference type="GO" id="GO:0030313">
    <property type="term" value="C:cell envelope"/>
    <property type="evidence" value="ECO:0007669"/>
    <property type="project" value="UniProtKB-SubCell"/>
</dbReference>
<dbReference type="Gene3D" id="1.20.1420.20">
    <property type="entry name" value="M75 peptidase, HXXE motif"/>
    <property type="match status" value="1"/>
</dbReference>
<dbReference type="RefSeq" id="WP_018302791.1">
    <property type="nucleotide sequence ID" value="NZ_KB902288.1"/>
</dbReference>
<proteinExistence type="predicted"/>
<dbReference type="STRING" id="1123501.Wenmar_01009"/>
<keyword evidence="2 3" id="KW-0732">Signal</keyword>
<evidence type="ECO:0000313" key="5">
    <source>
        <dbReference type="EMBL" id="KIQ70631.1"/>
    </source>
</evidence>
<dbReference type="OrthoDB" id="5729110at2"/>
<dbReference type="AlphaFoldDB" id="A0A0D0PH20"/>
<sequence>MRHLALTLALVASPAVADVGHATREVILPGFARFAEAADDLAAAAADDCTAGALLPAYQDAFDAWMTVADLRLGPSETAALSVAFWPDDRGFTPRQLSTLIAAEDPVVADPDAFAEVSVAARGLFALDMLLGDADLSGYGTDSYTCALVQAVATDLARTAAALEAGWADYAGVLESAGATGNATFLAEDEAVRAIYTQIVSGLEFTADTRLGRPMGTFERPRPTRAEAWRTDRPVRDVVLASEAAVALAHALVGGELPATDAALARVRQAAERVGDPSLQDLDDPQARLLVEVLQQAVRSLKAAIEGEVGAPLGIAPGFNSTDGD</sequence>
<name>A0A0D0PH20_9RHOB</name>
<gene>
    <name evidence="5" type="ORF">Wenmar_01009</name>
</gene>
<dbReference type="eggNOG" id="COG3489">
    <property type="taxonomic scope" value="Bacteria"/>
</dbReference>
<dbReference type="EMBL" id="AONG01000005">
    <property type="protein sequence ID" value="KIQ70631.1"/>
    <property type="molecule type" value="Genomic_DNA"/>
</dbReference>
<dbReference type="PATRIC" id="fig|1123501.6.peg.1078"/>
<evidence type="ECO:0000256" key="1">
    <source>
        <dbReference type="ARBA" id="ARBA00004196"/>
    </source>
</evidence>
<dbReference type="Pfam" id="PF09375">
    <property type="entry name" value="Peptidase_M75"/>
    <property type="match status" value="1"/>
</dbReference>
<dbReference type="InterPro" id="IPR018976">
    <property type="entry name" value="Imelysin-like"/>
</dbReference>
<evidence type="ECO:0000313" key="6">
    <source>
        <dbReference type="Proteomes" id="UP000035100"/>
    </source>
</evidence>
<evidence type="ECO:0000256" key="2">
    <source>
        <dbReference type="ARBA" id="ARBA00022729"/>
    </source>
</evidence>
<comment type="caution">
    <text evidence="5">The sequence shown here is derived from an EMBL/GenBank/DDBJ whole genome shotgun (WGS) entry which is preliminary data.</text>
</comment>
<protein>
    <submittedName>
        <fullName evidence="5">Putative periplasmic lipoprotein</fullName>
    </submittedName>
</protein>
<dbReference type="InterPro" id="IPR038352">
    <property type="entry name" value="Imelysin_sf"/>
</dbReference>
<keyword evidence="5" id="KW-0449">Lipoprotein</keyword>
<dbReference type="Proteomes" id="UP000035100">
    <property type="component" value="Unassembled WGS sequence"/>
</dbReference>
<accession>A0A0D0PH20</accession>
<keyword evidence="6" id="KW-1185">Reference proteome</keyword>
<comment type="subcellular location">
    <subcellularLocation>
        <location evidence="1">Cell envelope</location>
    </subcellularLocation>
</comment>
<feature type="domain" description="Imelysin-like" evidence="4">
    <location>
        <begin position="27"/>
        <end position="304"/>
    </location>
</feature>
<feature type="signal peptide" evidence="3">
    <location>
        <begin position="1"/>
        <end position="17"/>
    </location>
</feature>
<organism evidence="5 6">
    <name type="scientific">Wenxinia marina DSM 24838</name>
    <dbReference type="NCBI Taxonomy" id="1123501"/>
    <lineage>
        <taxon>Bacteria</taxon>
        <taxon>Pseudomonadati</taxon>
        <taxon>Pseudomonadota</taxon>
        <taxon>Alphaproteobacteria</taxon>
        <taxon>Rhodobacterales</taxon>
        <taxon>Roseobacteraceae</taxon>
        <taxon>Wenxinia</taxon>
    </lineage>
</organism>
<dbReference type="CDD" id="cd14659">
    <property type="entry name" value="Imelysin-like_IPPA"/>
    <property type="match status" value="1"/>
</dbReference>
<evidence type="ECO:0000256" key="3">
    <source>
        <dbReference type="SAM" id="SignalP"/>
    </source>
</evidence>
<evidence type="ECO:0000259" key="4">
    <source>
        <dbReference type="Pfam" id="PF09375"/>
    </source>
</evidence>